<dbReference type="VEuPathDB" id="FungiDB:GGTG_13924"/>
<sequence length="529" mass="57834">MSAVDIASIFQASETAPTSQTSDNHSDVDDKENLQPSDPPAPSNSDSGSVISNFEQPLNPSAKDSIISLLCGRIQNAIPKSGGHIGAAGSHPGVQVELAAKLRDFVKSMQARAPKLDRPDRDGLKLMYFLHSDIARRLDELMWPKPEHRLPTNLGNAEPMDGRARVEIWKYDPQQDDPLGPPADNGGPTDGVDGAEDGGLGDIFVNRINARDVIDHLTADPAFDVLVSEVRDILEQYAKDKLEVIRTRISDSFASRPSHDGPQSRPHCARFQVGWDLEGYLRANYDNGVSQNLNTIVATVGVLPKAQLCTIGEYFKQVADWETHETELLNALQQAIHKRKTSGHEQRDIDMTTGSSLRAPSLWRFADNPEAATDQVTEPVTAAGDSISVNLDSNTIDVEGSEKFIVVVAQQLGWLVALTYDNCELDETKYAYVRVKKLPESETSYNPGPLFDVTVNLERPPQEDESSGCWTAILGHSVLITGYPTNDRQASMLGLEASPQTMASLARIPVAVTFGGGFVFKVKKLLWLV</sequence>
<evidence type="ECO:0000313" key="4">
    <source>
        <dbReference type="Proteomes" id="UP000006039"/>
    </source>
</evidence>
<evidence type="ECO:0000256" key="1">
    <source>
        <dbReference type="SAM" id="MobiDB-lite"/>
    </source>
</evidence>
<reference evidence="3" key="4">
    <citation type="journal article" date="2015" name="G3 (Bethesda)">
        <title>Genome sequences of three phytopathogenic species of the Magnaporthaceae family of fungi.</title>
        <authorList>
            <person name="Okagaki L.H."/>
            <person name="Nunes C.C."/>
            <person name="Sailsbery J."/>
            <person name="Clay B."/>
            <person name="Brown D."/>
            <person name="John T."/>
            <person name="Oh Y."/>
            <person name="Young N."/>
            <person name="Fitzgerald M."/>
            <person name="Haas B.J."/>
            <person name="Zeng Q."/>
            <person name="Young S."/>
            <person name="Adiconis X."/>
            <person name="Fan L."/>
            <person name="Levin J.Z."/>
            <person name="Mitchell T.K."/>
            <person name="Okubara P.A."/>
            <person name="Farman M.L."/>
            <person name="Kohn L.M."/>
            <person name="Birren B."/>
            <person name="Ma L.-J."/>
            <person name="Dean R.A."/>
        </authorList>
    </citation>
    <scope>NUCLEOTIDE SEQUENCE</scope>
    <source>
        <strain evidence="3">R3-111a-1</strain>
    </source>
</reference>
<protein>
    <submittedName>
        <fullName evidence="2 3">Uncharacterized protein</fullName>
    </submittedName>
</protein>
<reference evidence="2" key="3">
    <citation type="submission" date="2010-09" db="EMBL/GenBank/DDBJ databases">
        <title>Annotation of Gaeumannomyces graminis var. tritici R3-111a-1.</title>
        <authorList>
            <consortium name="The Broad Institute Genome Sequencing Platform"/>
            <person name="Ma L.-J."/>
            <person name="Dead R."/>
            <person name="Young S.K."/>
            <person name="Zeng Q."/>
            <person name="Gargeya S."/>
            <person name="Fitzgerald M."/>
            <person name="Haas B."/>
            <person name="Abouelleil A."/>
            <person name="Alvarado L."/>
            <person name="Arachchi H.M."/>
            <person name="Berlin A."/>
            <person name="Brown A."/>
            <person name="Chapman S.B."/>
            <person name="Chen Z."/>
            <person name="Dunbar C."/>
            <person name="Freedman E."/>
            <person name="Gearin G."/>
            <person name="Gellesch M."/>
            <person name="Goldberg J."/>
            <person name="Griggs A."/>
            <person name="Gujja S."/>
            <person name="Heiman D."/>
            <person name="Howarth C."/>
            <person name="Larson L."/>
            <person name="Lui A."/>
            <person name="MacDonald P.J.P."/>
            <person name="Mehta T."/>
            <person name="Montmayeur A."/>
            <person name="Murphy C."/>
            <person name="Neiman D."/>
            <person name="Pearson M."/>
            <person name="Priest M."/>
            <person name="Roberts A."/>
            <person name="Saif S."/>
            <person name="Shea T."/>
            <person name="Shenoy N."/>
            <person name="Sisk P."/>
            <person name="Stolte C."/>
            <person name="Sykes S."/>
            <person name="Yandava C."/>
            <person name="Wortman J."/>
            <person name="Nusbaum C."/>
            <person name="Birren B."/>
        </authorList>
    </citation>
    <scope>NUCLEOTIDE SEQUENCE</scope>
    <source>
        <strain evidence="2">R3-111a-1</strain>
    </source>
</reference>
<evidence type="ECO:0000313" key="3">
    <source>
        <dbReference type="EnsemblFungi" id="EJT68494"/>
    </source>
</evidence>
<reference evidence="4" key="1">
    <citation type="submission" date="2010-07" db="EMBL/GenBank/DDBJ databases">
        <title>The genome sequence of Gaeumannomyces graminis var. tritici strain R3-111a-1.</title>
        <authorList>
            <consortium name="The Broad Institute Genome Sequencing Platform"/>
            <person name="Ma L.-J."/>
            <person name="Dead R."/>
            <person name="Young S."/>
            <person name="Zeng Q."/>
            <person name="Koehrsen M."/>
            <person name="Alvarado L."/>
            <person name="Berlin A."/>
            <person name="Chapman S.B."/>
            <person name="Chen Z."/>
            <person name="Freedman E."/>
            <person name="Gellesch M."/>
            <person name="Goldberg J."/>
            <person name="Griggs A."/>
            <person name="Gujja S."/>
            <person name="Heilman E.R."/>
            <person name="Heiman D."/>
            <person name="Hepburn T."/>
            <person name="Howarth C."/>
            <person name="Jen D."/>
            <person name="Larson L."/>
            <person name="Mehta T."/>
            <person name="Neiman D."/>
            <person name="Pearson M."/>
            <person name="Roberts A."/>
            <person name="Saif S."/>
            <person name="Shea T."/>
            <person name="Shenoy N."/>
            <person name="Sisk P."/>
            <person name="Stolte C."/>
            <person name="Sykes S."/>
            <person name="Walk T."/>
            <person name="White J."/>
            <person name="Yandava C."/>
            <person name="Haas B."/>
            <person name="Nusbaum C."/>
            <person name="Birren B."/>
        </authorList>
    </citation>
    <scope>NUCLEOTIDE SEQUENCE [LARGE SCALE GENOMIC DNA]</scope>
    <source>
        <strain evidence="4">R3-111a-1</strain>
    </source>
</reference>
<dbReference type="OrthoDB" id="1577640at2759"/>
<dbReference type="EMBL" id="GL385475">
    <property type="protein sequence ID" value="EJT68494.1"/>
    <property type="molecule type" value="Genomic_DNA"/>
</dbReference>
<organism evidence="2">
    <name type="scientific">Gaeumannomyces tritici (strain R3-111a-1)</name>
    <name type="common">Wheat and barley take-all root rot fungus</name>
    <name type="synonym">Gaeumannomyces graminis var. tritici</name>
    <dbReference type="NCBI Taxonomy" id="644352"/>
    <lineage>
        <taxon>Eukaryota</taxon>
        <taxon>Fungi</taxon>
        <taxon>Dikarya</taxon>
        <taxon>Ascomycota</taxon>
        <taxon>Pezizomycotina</taxon>
        <taxon>Sordariomycetes</taxon>
        <taxon>Sordariomycetidae</taxon>
        <taxon>Magnaporthales</taxon>
        <taxon>Magnaporthaceae</taxon>
        <taxon>Gaeumannomyces</taxon>
    </lineage>
</organism>
<dbReference type="GeneID" id="20354382"/>
<reference evidence="3" key="5">
    <citation type="submission" date="2018-04" db="UniProtKB">
        <authorList>
            <consortium name="EnsemblFungi"/>
        </authorList>
    </citation>
    <scope>IDENTIFICATION</scope>
    <source>
        <strain evidence="3">R3-111a-1</strain>
    </source>
</reference>
<dbReference type="EnsemblFungi" id="EJT68494">
    <property type="protein sequence ID" value="EJT68494"/>
    <property type="gene ID" value="GGTG_13924"/>
</dbReference>
<feature type="compositionally biased region" description="Basic and acidic residues" evidence="1">
    <location>
        <begin position="24"/>
        <end position="33"/>
    </location>
</feature>
<proteinExistence type="predicted"/>
<dbReference type="Proteomes" id="UP000006039">
    <property type="component" value="Unassembled WGS sequence"/>
</dbReference>
<feature type="region of interest" description="Disordered" evidence="1">
    <location>
        <begin position="172"/>
        <end position="196"/>
    </location>
</feature>
<gene>
    <name evidence="3" type="primary">20354382</name>
    <name evidence="2" type="ORF">GGTG_13924</name>
</gene>
<feature type="compositionally biased region" description="Polar residues" evidence="1">
    <location>
        <begin position="10"/>
        <end position="23"/>
    </location>
</feature>
<keyword evidence="4" id="KW-1185">Reference proteome</keyword>
<name>J3PK75_GAET3</name>
<evidence type="ECO:0000313" key="2">
    <source>
        <dbReference type="EMBL" id="EJT68494.1"/>
    </source>
</evidence>
<dbReference type="RefSeq" id="XP_009230112.1">
    <property type="nucleotide sequence ID" value="XM_009231848.1"/>
</dbReference>
<accession>J3PK75</accession>
<feature type="region of interest" description="Disordered" evidence="1">
    <location>
        <begin position="1"/>
        <end position="57"/>
    </location>
</feature>
<dbReference type="AlphaFoldDB" id="J3PK75"/>
<reference evidence="2" key="2">
    <citation type="submission" date="2010-07" db="EMBL/GenBank/DDBJ databases">
        <authorList>
            <consortium name="The Broad Institute Genome Sequencing Platform"/>
            <consortium name="Broad Institute Genome Sequencing Center for Infectious Disease"/>
            <person name="Ma L.-J."/>
            <person name="Dead R."/>
            <person name="Young S."/>
            <person name="Zeng Q."/>
            <person name="Koehrsen M."/>
            <person name="Alvarado L."/>
            <person name="Berlin A."/>
            <person name="Chapman S.B."/>
            <person name="Chen Z."/>
            <person name="Freedman E."/>
            <person name="Gellesch M."/>
            <person name="Goldberg J."/>
            <person name="Griggs A."/>
            <person name="Gujja S."/>
            <person name="Heilman E.R."/>
            <person name="Heiman D."/>
            <person name="Hepburn T."/>
            <person name="Howarth C."/>
            <person name="Jen D."/>
            <person name="Larson L."/>
            <person name="Mehta T."/>
            <person name="Neiman D."/>
            <person name="Pearson M."/>
            <person name="Roberts A."/>
            <person name="Saif S."/>
            <person name="Shea T."/>
            <person name="Shenoy N."/>
            <person name="Sisk P."/>
            <person name="Stolte C."/>
            <person name="Sykes S."/>
            <person name="Walk T."/>
            <person name="White J."/>
            <person name="Yandava C."/>
            <person name="Haas B."/>
            <person name="Nusbaum C."/>
            <person name="Birren B."/>
        </authorList>
    </citation>
    <scope>NUCLEOTIDE SEQUENCE</scope>
    <source>
        <strain evidence="2">R3-111a-1</strain>
    </source>
</reference>
<dbReference type="HOGENOM" id="CLU_514869_0_0_1"/>